<dbReference type="RefSeq" id="WP_015498099.1">
    <property type="nucleotide sequence ID" value="NC_020911.1"/>
</dbReference>
<sequence>MLESLPQSIRDELHAAQSKAAAKKARLRVEANGESYRIDRMTGTGFALDIEDAPKLRGLVDIYDGGRHVSQCLIVAAAQNGEQMVYEFKRNTAAGDGAPLDFERLENAPIALLGR</sequence>
<gene>
    <name evidence="1" type="ORF">OAN307_c02820</name>
</gene>
<dbReference type="OrthoDB" id="7658488at2"/>
<evidence type="ECO:0000313" key="1">
    <source>
        <dbReference type="EMBL" id="AGI66041.1"/>
    </source>
</evidence>
<proteinExistence type="predicted"/>
<evidence type="ECO:0000313" key="2">
    <source>
        <dbReference type="Proteomes" id="UP000005307"/>
    </source>
</evidence>
<dbReference type="EMBL" id="CP003740">
    <property type="protein sequence ID" value="AGI66041.1"/>
    <property type="molecule type" value="Genomic_DNA"/>
</dbReference>
<keyword evidence="2" id="KW-1185">Reference proteome</keyword>
<dbReference type="HOGENOM" id="CLU_169641_0_0_5"/>
<accession>M9R6U6</accession>
<dbReference type="STRING" id="391626.OAN307_c02820"/>
<dbReference type="AlphaFoldDB" id="M9R6U6"/>
<organism evidence="1 2">
    <name type="scientific">Octadecabacter antarcticus 307</name>
    <dbReference type="NCBI Taxonomy" id="391626"/>
    <lineage>
        <taxon>Bacteria</taxon>
        <taxon>Pseudomonadati</taxon>
        <taxon>Pseudomonadota</taxon>
        <taxon>Alphaproteobacteria</taxon>
        <taxon>Rhodobacterales</taxon>
        <taxon>Roseobacteraceae</taxon>
        <taxon>Octadecabacter</taxon>
    </lineage>
</organism>
<dbReference type="KEGG" id="oat:OAN307_c02820"/>
<protein>
    <submittedName>
        <fullName evidence="1">Uncharacterized protein</fullName>
    </submittedName>
</protein>
<reference evidence="1 2" key="1">
    <citation type="journal article" date="2013" name="PLoS ONE">
        <title>Poles Apart: Arctic and Antarctic Octadecabacter strains Share High Genome Plasticity and a New Type of Xanthorhodopsin.</title>
        <authorList>
            <person name="Vollmers J."/>
            <person name="Voget S."/>
            <person name="Dietrich S."/>
            <person name="Gollnow K."/>
            <person name="Smits M."/>
            <person name="Meyer K."/>
            <person name="Brinkhoff T."/>
            <person name="Simon M."/>
            <person name="Daniel R."/>
        </authorList>
    </citation>
    <scope>NUCLEOTIDE SEQUENCE [LARGE SCALE GENOMIC DNA]</scope>
    <source>
        <strain evidence="1 2">307</strain>
    </source>
</reference>
<dbReference type="eggNOG" id="ENOG5032T1W">
    <property type="taxonomic scope" value="Bacteria"/>
</dbReference>
<dbReference type="Proteomes" id="UP000005307">
    <property type="component" value="Chromosome"/>
</dbReference>
<name>M9R6U6_9RHOB</name>